<dbReference type="AlphaFoldDB" id="G3PLF3"/>
<comment type="catalytic activity">
    <reaction evidence="1 8">
        <text>S-ubiquitinyl-[E2 ubiquitin-conjugating enzyme]-L-cysteine + [acceptor protein]-L-lysine = [E2 ubiquitin-conjugating enzyme]-L-cysteine + N(6)-ubiquitinyl-[acceptor protein]-L-lysine.</text>
        <dbReference type="EC" id="2.3.2.27"/>
    </reaction>
</comment>
<dbReference type="GO" id="GO:0005769">
    <property type="term" value="C:early endosome"/>
    <property type="evidence" value="ECO:0007669"/>
    <property type="project" value="TreeGrafter"/>
</dbReference>
<dbReference type="InterPro" id="IPR045194">
    <property type="entry name" value="MGRN1/RNF157-like"/>
</dbReference>
<reference evidence="11" key="2">
    <citation type="submission" date="2025-08" db="UniProtKB">
        <authorList>
            <consortium name="Ensembl"/>
        </authorList>
    </citation>
    <scope>IDENTIFICATION</scope>
</reference>
<dbReference type="Pfam" id="PF26192">
    <property type="entry name" value="RNF157-like_N"/>
    <property type="match status" value="1"/>
</dbReference>
<dbReference type="PANTHER" id="PTHR22996:SF2">
    <property type="entry name" value="E3 UBIQUITIN-PROTEIN LIGASE MGRN1"/>
    <property type="match status" value="1"/>
</dbReference>
<dbReference type="InterPro" id="IPR001841">
    <property type="entry name" value="Znf_RING"/>
</dbReference>
<dbReference type="InterPro" id="IPR013083">
    <property type="entry name" value="Znf_RING/FYVE/PHD"/>
</dbReference>
<dbReference type="SUPFAM" id="SSF57850">
    <property type="entry name" value="RING/U-box"/>
    <property type="match status" value="1"/>
</dbReference>
<dbReference type="GO" id="GO:0043951">
    <property type="term" value="P:negative regulation of cAMP-mediated signaling"/>
    <property type="evidence" value="ECO:0007669"/>
    <property type="project" value="TreeGrafter"/>
</dbReference>
<feature type="compositionally biased region" description="Polar residues" evidence="9">
    <location>
        <begin position="454"/>
        <end position="464"/>
    </location>
</feature>
<evidence type="ECO:0000256" key="3">
    <source>
        <dbReference type="ARBA" id="ARBA00022723"/>
    </source>
</evidence>
<dbReference type="EC" id="2.3.2.27" evidence="8"/>
<dbReference type="GO" id="GO:0008270">
    <property type="term" value="F:zinc ion binding"/>
    <property type="evidence" value="ECO:0007669"/>
    <property type="project" value="UniProtKB-KW"/>
</dbReference>
<evidence type="ECO:0000259" key="10">
    <source>
        <dbReference type="PROSITE" id="PS50089"/>
    </source>
</evidence>
<keyword evidence="8" id="KW-0963">Cytoplasm</keyword>
<feature type="compositionally biased region" description="Basic and acidic residues" evidence="9">
    <location>
        <begin position="483"/>
        <end position="492"/>
    </location>
</feature>
<evidence type="ECO:0000256" key="8">
    <source>
        <dbReference type="RuleBase" id="RU369081"/>
    </source>
</evidence>
<feature type="domain" description="RING-type" evidence="10">
    <location>
        <begin position="281"/>
        <end position="320"/>
    </location>
</feature>
<dbReference type="Ensembl" id="ENSGACT00000018470.2">
    <property type="protein sequence ID" value="ENSGACP00000018434.2"/>
    <property type="gene ID" value="ENSGACG00000013960.2"/>
</dbReference>
<evidence type="ECO:0000256" key="7">
    <source>
        <dbReference type="PROSITE-ProRule" id="PRU00175"/>
    </source>
</evidence>
<dbReference type="GeneTree" id="ENSGT00390000009925"/>
<evidence type="ECO:0000313" key="12">
    <source>
        <dbReference type="Proteomes" id="UP000007635"/>
    </source>
</evidence>
<keyword evidence="6 8" id="KW-0862">Zinc</keyword>
<reference evidence="11 12" key="1">
    <citation type="journal article" date="2021" name="G3 (Bethesda)">
        <title>Improved contiguity of the threespine stickleback genome using long-read sequencing.</title>
        <authorList>
            <person name="Nath S."/>
            <person name="Shaw D.E."/>
            <person name="White M.A."/>
        </authorList>
    </citation>
    <scope>NUCLEOTIDE SEQUENCE [LARGE SCALE GENOMIC DNA]</scope>
    <source>
        <strain evidence="11 12">Lake Benthic</strain>
    </source>
</reference>
<dbReference type="GO" id="GO:0005634">
    <property type="term" value="C:nucleus"/>
    <property type="evidence" value="ECO:0007669"/>
    <property type="project" value="TreeGrafter"/>
</dbReference>
<evidence type="ECO:0000256" key="5">
    <source>
        <dbReference type="ARBA" id="ARBA00022786"/>
    </source>
</evidence>
<dbReference type="Gene3D" id="3.30.40.10">
    <property type="entry name" value="Zinc/RING finger domain, C3HC4 (zinc finger)"/>
    <property type="match status" value="1"/>
</dbReference>
<name>G3PLF3_GASAC</name>
<keyword evidence="2 8" id="KW-0808">Transferase</keyword>
<dbReference type="GO" id="GO:0045744">
    <property type="term" value="P:negative regulation of G protein-coupled receptor signaling pathway"/>
    <property type="evidence" value="ECO:0007669"/>
    <property type="project" value="TreeGrafter"/>
</dbReference>
<dbReference type="FunFam" id="3.30.40.10:FF:000013">
    <property type="entry name" value="E3 ubiquitin-protein ligase MGRN1 isoform 1"/>
    <property type="match status" value="1"/>
</dbReference>
<dbReference type="PROSITE" id="PS50089">
    <property type="entry name" value="ZF_RING_2"/>
    <property type="match status" value="1"/>
</dbReference>
<dbReference type="GO" id="GO:0008333">
    <property type="term" value="P:endosome to lysosome transport"/>
    <property type="evidence" value="ECO:0007669"/>
    <property type="project" value="TreeGrafter"/>
</dbReference>
<dbReference type="Pfam" id="PF13920">
    <property type="entry name" value="zf-C3HC4_3"/>
    <property type="match status" value="1"/>
</dbReference>
<dbReference type="PANTHER" id="PTHR22996">
    <property type="entry name" value="MAHOGUNIN"/>
    <property type="match status" value="1"/>
</dbReference>
<keyword evidence="3 8" id="KW-0479">Metal-binding</keyword>
<reference evidence="11" key="3">
    <citation type="submission" date="2025-09" db="UniProtKB">
        <authorList>
            <consortium name="Ensembl"/>
        </authorList>
    </citation>
    <scope>IDENTIFICATION</scope>
</reference>
<proteinExistence type="predicted"/>
<dbReference type="CDD" id="cd16817">
    <property type="entry name" value="mRING-HC-C3HC5_RNF157"/>
    <property type="match status" value="1"/>
</dbReference>
<dbReference type="GO" id="GO:0005886">
    <property type="term" value="C:plasma membrane"/>
    <property type="evidence" value="ECO:0007669"/>
    <property type="project" value="TreeGrafter"/>
</dbReference>
<evidence type="ECO:0000256" key="4">
    <source>
        <dbReference type="ARBA" id="ARBA00022771"/>
    </source>
</evidence>
<protein>
    <recommendedName>
        <fullName evidence="8">E3 ubiquitin-protein ligase</fullName>
        <ecNumber evidence="8">2.3.2.27</ecNumber>
    </recommendedName>
    <alternativeName>
        <fullName evidence="8">RING-type E3 ubiquitin transferase</fullName>
    </alternativeName>
</protein>
<accession>G3PLF3</accession>
<dbReference type="Bgee" id="ENSGACG00000013960">
    <property type="expression patterns" value="Expressed in intestinal epithelial cell and 13 other cell types or tissues"/>
</dbReference>
<keyword evidence="5 8" id="KW-0833">Ubl conjugation pathway</keyword>
<feature type="region of interest" description="Disordered" evidence="9">
    <location>
        <begin position="393"/>
        <end position="516"/>
    </location>
</feature>
<evidence type="ECO:0000256" key="9">
    <source>
        <dbReference type="SAM" id="MobiDB-lite"/>
    </source>
</evidence>
<comment type="subcellular location">
    <subcellularLocation>
        <location evidence="8">Cytoplasm</location>
    </subcellularLocation>
</comment>
<dbReference type="Proteomes" id="UP000007635">
    <property type="component" value="Chromosome XI"/>
</dbReference>
<evidence type="ECO:0000256" key="2">
    <source>
        <dbReference type="ARBA" id="ARBA00022679"/>
    </source>
</evidence>
<keyword evidence="4 7" id="KW-0863">Zinc-finger</keyword>
<organism evidence="11 12">
    <name type="scientific">Gasterosteus aculeatus aculeatus</name>
    <name type="common">three-spined stickleback</name>
    <dbReference type="NCBI Taxonomy" id="481459"/>
    <lineage>
        <taxon>Eukaryota</taxon>
        <taxon>Metazoa</taxon>
        <taxon>Chordata</taxon>
        <taxon>Craniata</taxon>
        <taxon>Vertebrata</taxon>
        <taxon>Euteleostomi</taxon>
        <taxon>Actinopterygii</taxon>
        <taxon>Neopterygii</taxon>
        <taxon>Teleostei</taxon>
        <taxon>Neoteleostei</taxon>
        <taxon>Acanthomorphata</taxon>
        <taxon>Eupercaria</taxon>
        <taxon>Perciformes</taxon>
        <taxon>Cottioidei</taxon>
        <taxon>Gasterosteales</taxon>
        <taxon>Gasterosteidae</taxon>
        <taxon>Gasterosteus</taxon>
    </lineage>
</organism>
<evidence type="ECO:0000313" key="11">
    <source>
        <dbReference type="Ensembl" id="ENSGACP00000018434.2"/>
    </source>
</evidence>
<comment type="function">
    <text evidence="8">E3 ubiquitin ligase.</text>
</comment>
<sequence>MGSVLSRRIAGVEDIDIQANSAYRFPPKSGNYFASHFFMGGEKFDTPHPEGYLFGENMDLNFLGNRPVQFPYVTPAPHEPVKTLRSLVNIRKDSLRLVRYKDDSDAPVEEGEKPKVQYGVEFTFDADARVAITLYCQAFEEFSNGMAVYSAKNPSLVSETVHYKRGVSQQFSMPSFKIDLTEWKEEDLNFDLDRGVFPMVIQAVVDEGDDCLGHAHVLLAAFERHSSLSHVIRYSTVFFFSLHDFVDRVSYLLQEIYGIENKNNQETKPSDDENSDNSNECVVCLSDLRDTLILPCRHLCLCNSCADTLRYQANNCPICRLPFRALLQIRAVRKKPGALSPVSFSPVLAQTMDHDEHSSTDSVPPGFEPISLLEALNGLQSVSPAIPPAPLYDDINFSGGPGGEGRQLSSPEHLSDGSLQKGKVSKSPDSTLRSPSSPIQEEDEEKLSEVSDAQPHTQLSSSPAPTDVNPPLHQPTSKLMHSGGDHLQDCSSEHSSLTKTESEPAGVLSLPGERKEGRTLIKPYQVQTCVFSHFRANWINAESSL</sequence>
<dbReference type="SMART" id="SM00184">
    <property type="entry name" value="RING"/>
    <property type="match status" value="1"/>
</dbReference>
<keyword evidence="12" id="KW-1185">Reference proteome</keyword>
<dbReference type="GO" id="GO:0016567">
    <property type="term" value="P:protein ubiquitination"/>
    <property type="evidence" value="ECO:0007669"/>
    <property type="project" value="UniProtKB-UniRule"/>
</dbReference>
<dbReference type="InterPro" id="IPR058981">
    <property type="entry name" value="MGRN1/RNF157-like_N"/>
</dbReference>
<evidence type="ECO:0000256" key="1">
    <source>
        <dbReference type="ARBA" id="ARBA00000900"/>
    </source>
</evidence>
<dbReference type="GO" id="GO:0061630">
    <property type="term" value="F:ubiquitin protein ligase activity"/>
    <property type="evidence" value="ECO:0007669"/>
    <property type="project" value="UniProtKB-UniRule"/>
</dbReference>
<feature type="compositionally biased region" description="Polar residues" evidence="9">
    <location>
        <begin position="427"/>
        <end position="439"/>
    </location>
</feature>
<evidence type="ECO:0000256" key="6">
    <source>
        <dbReference type="ARBA" id="ARBA00022833"/>
    </source>
</evidence>